<dbReference type="InterPro" id="IPR023753">
    <property type="entry name" value="FAD/NAD-binding_dom"/>
</dbReference>
<dbReference type="Proteomes" id="UP000589036">
    <property type="component" value="Unassembled WGS sequence"/>
</dbReference>
<dbReference type="AlphaFoldDB" id="A0A852U2U0"/>
<reference evidence="7 8" key="1">
    <citation type="submission" date="2020-07" db="EMBL/GenBank/DDBJ databases">
        <title>Sequencing the genomes of 1000 actinobacteria strains.</title>
        <authorList>
            <person name="Klenk H.-P."/>
        </authorList>
    </citation>
    <scope>NUCLEOTIDE SEQUENCE [LARGE SCALE GENOMIC DNA]</scope>
    <source>
        <strain evidence="7 8">CXB654</strain>
    </source>
</reference>
<dbReference type="PANTHER" id="PTHR43557:SF2">
    <property type="entry name" value="RIESKE DOMAIN-CONTAINING PROTEIN-RELATED"/>
    <property type="match status" value="1"/>
</dbReference>
<evidence type="ECO:0000259" key="6">
    <source>
        <dbReference type="Pfam" id="PF14759"/>
    </source>
</evidence>
<sequence length="406" mass="43598">MRSPSRAPDVRRIAIVGGSLAGVHAAEALREHGFEGDVTLISAENELPYDRPPLSKEALLSGVAVERLSLRAPEWYEDNAITTRLGNAAVQLDTARRTVLLDDGTTVGYDGLVIATGSRARRLPSTENAPPVQVLRSIEDGLRLRERLRPGRHLVLIGAGFIGLEIAATVRQLGLDVTIVEVGLVPLSRALGDEVGAWFRALHARNGVEIVCTCTVETIERLGDGAVLTLSNGRVVNADVVVAGVGASPVTEWLDGSGVQTTNGVVCHSDLSTSVPGVVAAGDVARWYNPLFDEEIRVEHWTNAVEQGRRAAHTLLGHGEAFSAVPYFWTDQYEARMRFVGRASAASEVAIKELDDDRLVALYGRDGLVRGAVCVNVPRELARYRTAIRDQVLWGDVTEAPSAIGG</sequence>
<evidence type="ECO:0000256" key="1">
    <source>
        <dbReference type="ARBA" id="ARBA00001974"/>
    </source>
</evidence>
<dbReference type="InterPro" id="IPR028202">
    <property type="entry name" value="Reductase_C"/>
</dbReference>
<evidence type="ECO:0000256" key="3">
    <source>
        <dbReference type="ARBA" id="ARBA00022827"/>
    </source>
</evidence>
<gene>
    <name evidence="7" type="ORF">HDA32_005639</name>
</gene>
<feature type="domain" description="FAD/NAD(P)-binding" evidence="5">
    <location>
        <begin position="12"/>
        <end position="308"/>
    </location>
</feature>
<dbReference type="SUPFAM" id="SSF55424">
    <property type="entry name" value="FAD/NAD-linked reductases, dimerisation (C-terminal) domain"/>
    <property type="match status" value="1"/>
</dbReference>
<evidence type="ECO:0000313" key="8">
    <source>
        <dbReference type="Proteomes" id="UP000589036"/>
    </source>
</evidence>
<dbReference type="PRINTS" id="PR00368">
    <property type="entry name" value="FADPNR"/>
</dbReference>
<comment type="caution">
    <text evidence="7">The sequence shown here is derived from an EMBL/GenBank/DDBJ whole genome shotgun (WGS) entry which is preliminary data.</text>
</comment>
<keyword evidence="3" id="KW-0274">FAD</keyword>
<dbReference type="Gene3D" id="3.50.50.60">
    <property type="entry name" value="FAD/NAD(P)-binding domain"/>
    <property type="match status" value="2"/>
</dbReference>
<dbReference type="Pfam" id="PF14759">
    <property type="entry name" value="Reductase_C"/>
    <property type="match status" value="1"/>
</dbReference>
<dbReference type="GO" id="GO:0016651">
    <property type="term" value="F:oxidoreductase activity, acting on NAD(P)H"/>
    <property type="evidence" value="ECO:0007669"/>
    <property type="project" value="TreeGrafter"/>
</dbReference>
<evidence type="ECO:0000256" key="2">
    <source>
        <dbReference type="ARBA" id="ARBA00022630"/>
    </source>
</evidence>
<feature type="domain" description="Reductase C-terminal" evidence="6">
    <location>
        <begin position="327"/>
        <end position="391"/>
    </location>
</feature>
<dbReference type="InterPro" id="IPR050446">
    <property type="entry name" value="FAD-oxidoreductase/Apoptosis"/>
</dbReference>
<dbReference type="PRINTS" id="PR00411">
    <property type="entry name" value="PNDRDTASEI"/>
</dbReference>
<name>A0A852U2U0_9ACTN</name>
<dbReference type="GO" id="GO:0005737">
    <property type="term" value="C:cytoplasm"/>
    <property type="evidence" value="ECO:0007669"/>
    <property type="project" value="TreeGrafter"/>
</dbReference>
<dbReference type="InterPro" id="IPR036188">
    <property type="entry name" value="FAD/NAD-bd_sf"/>
</dbReference>
<dbReference type="PANTHER" id="PTHR43557">
    <property type="entry name" value="APOPTOSIS-INDUCING FACTOR 1"/>
    <property type="match status" value="1"/>
</dbReference>
<dbReference type="Gene3D" id="3.30.390.30">
    <property type="match status" value="1"/>
</dbReference>
<proteinExistence type="predicted"/>
<dbReference type="SUPFAM" id="SSF51905">
    <property type="entry name" value="FAD/NAD(P)-binding domain"/>
    <property type="match status" value="1"/>
</dbReference>
<keyword evidence="4" id="KW-0560">Oxidoreductase</keyword>
<accession>A0A852U2U0</accession>
<comment type="cofactor">
    <cofactor evidence="1">
        <name>FAD</name>
        <dbReference type="ChEBI" id="CHEBI:57692"/>
    </cofactor>
</comment>
<protein>
    <submittedName>
        <fullName evidence="7">NADPH-dependent 2,4-dienoyl-CoA reductase/sulfur reductase-like enzyme</fullName>
    </submittedName>
</protein>
<evidence type="ECO:0000256" key="4">
    <source>
        <dbReference type="ARBA" id="ARBA00023002"/>
    </source>
</evidence>
<dbReference type="RefSeq" id="WP_179645984.1">
    <property type="nucleotide sequence ID" value="NZ_BAAAYY010000006.1"/>
</dbReference>
<dbReference type="Pfam" id="PF07992">
    <property type="entry name" value="Pyr_redox_2"/>
    <property type="match status" value="1"/>
</dbReference>
<evidence type="ECO:0000259" key="5">
    <source>
        <dbReference type="Pfam" id="PF07992"/>
    </source>
</evidence>
<dbReference type="EMBL" id="JACCCC010000001">
    <property type="protein sequence ID" value="NYE50519.1"/>
    <property type="molecule type" value="Genomic_DNA"/>
</dbReference>
<dbReference type="InterPro" id="IPR016156">
    <property type="entry name" value="FAD/NAD-linked_Rdtase_dimer_sf"/>
</dbReference>
<evidence type="ECO:0000313" key="7">
    <source>
        <dbReference type="EMBL" id="NYE50519.1"/>
    </source>
</evidence>
<keyword evidence="8" id="KW-1185">Reference proteome</keyword>
<organism evidence="7 8">
    <name type="scientific">Spinactinospora alkalitolerans</name>
    <dbReference type="NCBI Taxonomy" id="687207"/>
    <lineage>
        <taxon>Bacteria</taxon>
        <taxon>Bacillati</taxon>
        <taxon>Actinomycetota</taxon>
        <taxon>Actinomycetes</taxon>
        <taxon>Streptosporangiales</taxon>
        <taxon>Nocardiopsidaceae</taxon>
        <taxon>Spinactinospora</taxon>
    </lineage>
</organism>
<keyword evidence="2" id="KW-0285">Flavoprotein</keyword>